<feature type="domain" description="Thioredoxin" evidence="6">
    <location>
        <begin position="217"/>
        <end position="357"/>
    </location>
</feature>
<dbReference type="Gene3D" id="1.10.10.10">
    <property type="entry name" value="Winged helix-like DNA-binding domain superfamily/Winged helix DNA-binding domain"/>
    <property type="match status" value="2"/>
</dbReference>
<evidence type="ECO:0000313" key="7">
    <source>
        <dbReference type="EMBL" id="ELR19838.1"/>
    </source>
</evidence>
<dbReference type="PROSITE" id="PS51352">
    <property type="entry name" value="THIOREDOXIN_2"/>
    <property type="match status" value="1"/>
</dbReference>
<dbReference type="PROSITE" id="PS51355">
    <property type="entry name" value="GLUTATHIONE_PEROXID_3"/>
    <property type="match status" value="1"/>
</dbReference>
<dbReference type="Pfam" id="PF00610">
    <property type="entry name" value="DEP"/>
    <property type="match status" value="2"/>
</dbReference>
<dbReference type="InterPro" id="IPR036388">
    <property type="entry name" value="WH-like_DNA-bd_sf"/>
</dbReference>
<proteinExistence type="inferred from homology"/>
<feature type="domain" description="DEP" evidence="5">
    <location>
        <begin position="135"/>
        <end position="209"/>
    </location>
</feature>
<evidence type="ECO:0000256" key="3">
    <source>
        <dbReference type="ARBA" id="ARBA00023002"/>
    </source>
</evidence>
<keyword evidence="2 4" id="KW-0575">Peroxidase</keyword>
<keyword evidence="8" id="KW-1185">Reference proteome</keyword>
<dbReference type="STRING" id="1257118.L8H527"/>
<reference evidence="7 8" key="1">
    <citation type="journal article" date="2013" name="Genome Biol.">
        <title>Genome of Acanthamoeba castellanii highlights extensive lateral gene transfer and early evolution of tyrosine kinase signaling.</title>
        <authorList>
            <person name="Clarke M."/>
            <person name="Lohan A.J."/>
            <person name="Liu B."/>
            <person name="Lagkouvardos I."/>
            <person name="Roy S."/>
            <person name="Zafar N."/>
            <person name="Bertelli C."/>
            <person name="Schilde C."/>
            <person name="Kianianmomeni A."/>
            <person name="Burglin T.R."/>
            <person name="Frech C."/>
            <person name="Turcotte B."/>
            <person name="Kopec K.O."/>
            <person name="Synnott J.M."/>
            <person name="Choo C."/>
            <person name="Paponov I."/>
            <person name="Finkler A."/>
            <person name="Soon Heng Tan C."/>
            <person name="Hutchins A.P."/>
            <person name="Weinmeier T."/>
            <person name="Rattei T."/>
            <person name="Chu J.S."/>
            <person name="Gimenez G."/>
            <person name="Irimia M."/>
            <person name="Rigden D.J."/>
            <person name="Fitzpatrick D.A."/>
            <person name="Lorenzo-Morales J."/>
            <person name="Bateman A."/>
            <person name="Chiu C.H."/>
            <person name="Tang P."/>
            <person name="Hegemann P."/>
            <person name="Fromm H."/>
            <person name="Raoult D."/>
            <person name="Greub G."/>
            <person name="Miranda-Saavedra D."/>
            <person name="Chen N."/>
            <person name="Nash P."/>
            <person name="Ginger M.L."/>
            <person name="Horn M."/>
            <person name="Schaap P."/>
            <person name="Caler L."/>
            <person name="Loftus B."/>
        </authorList>
    </citation>
    <scope>NUCLEOTIDE SEQUENCE [LARGE SCALE GENOMIC DNA]</scope>
    <source>
        <strain evidence="7 8">Neff</strain>
    </source>
</reference>
<protein>
    <recommendedName>
        <fullName evidence="4">Glutathione peroxidase</fullName>
    </recommendedName>
</protein>
<dbReference type="OMA" id="FRQDDPP"/>
<gene>
    <name evidence="7" type="ORF">ACA1_133510</name>
</gene>
<dbReference type="GeneID" id="14920670"/>
<dbReference type="PRINTS" id="PR01011">
    <property type="entry name" value="GLUTPROXDASE"/>
</dbReference>
<sequence length="361" mass="41043">MEAPDRLQCTDVGALAERLRDPQKGVSVQDRRYFFRTYPKTFVGSEMVDWVYTNVVGLRRRKDAVEICQQLMDTGLFRPVSSRRQGKPFYDASVLYRFTVDFTGGECDEDEDDSDILGENNKISSDQLDDVLVAFASGIEVKKRRHFLRSYDHCFVGSEATDWIVDKFNVSRVQAVELGQKMLGMGFFEHVSDQNKPFEDANEFYRFVDTEAAGPQVTENTTLYDFNALDIDKNPVSLSEFSGRVLVETHGASGFTVLGFPCNQFGKQEPGTNDEIKEFVKKFNVTFPLFDKVNVNGPQAHPLFKWLKDELPGSLGIKGVKWNFTKFLINKQGKPVQRYGPPTDPKSIEKDILTLMEKDSL</sequence>
<dbReference type="PROSITE" id="PS50186">
    <property type="entry name" value="DEP"/>
    <property type="match status" value="2"/>
</dbReference>
<dbReference type="PANTHER" id="PTHR11592:SF78">
    <property type="entry name" value="GLUTATHIONE PEROXIDASE"/>
    <property type="match status" value="1"/>
</dbReference>
<dbReference type="VEuPathDB" id="AmoebaDB:ACA1_133510"/>
<dbReference type="InterPro" id="IPR036390">
    <property type="entry name" value="WH_DNA-bd_sf"/>
</dbReference>
<dbReference type="InterPro" id="IPR000591">
    <property type="entry name" value="DEP_dom"/>
</dbReference>
<dbReference type="SUPFAM" id="SSF46785">
    <property type="entry name" value="Winged helix' DNA-binding domain"/>
    <property type="match status" value="2"/>
</dbReference>
<dbReference type="CDD" id="cd04371">
    <property type="entry name" value="DEP"/>
    <property type="match status" value="2"/>
</dbReference>
<organism evidence="7 8">
    <name type="scientific">Acanthamoeba castellanii (strain ATCC 30010 / Neff)</name>
    <dbReference type="NCBI Taxonomy" id="1257118"/>
    <lineage>
        <taxon>Eukaryota</taxon>
        <taxon>Amoebozoa</taxon>
        <taxon>Discosea</taxon>
        <taxon>Longamoebia</taxon>
        <taxon>Centramoebida</taxon>
        <taxon>Acanthamoebidae</taxon>
        <taxon>Acanthamoeba</taxon>
    </lineage>
</organism>
<evidence type="ECO:0000256" key="1">
    <source>
        <dbReference type="ARBA" id="ARBA00006926"/>
    </source>
</evidence>
<dbReference type="GO" id="GO:0004601">
    <property type="term" value="F:peroxidase activity"/>
    <property type="evidence" value="ECO:0007669"/>
    <property type="project" value="UniProtKB-KW"/>
</dbReference>
<dbReference type="PROSITE" id="PS00763">
    <property type="entry name" value="GLUTATHIONE_PEROXID_2"/>
    <property type="match status" value="1"/>
</dbReference>
<dbReference type="OrthoDB" id="446890at2759"/>
<dbReference type="Proteomes" id="UP000011083">
    <property type="component" value="Unassembled WGS sequence"/>
</dbReference>
<evidence type="ECO:0000259" key="6">
    <source>
        <dbReference type="PROSITE" id="PS51352"/>
    </source>
</evidence>
<dbReference type="GO" id="GO:0006979">
    <property type="term" value="P:response to oxidative stress"/>
    <property type="evidence" value="ECO:0007669"/>
    <property type="project" value="InterPro"/>
</dbReference>
<name>L8H527_ACACF</name>
<evidence type="ECO:0000259" key="5">
    <source>
        <dbReference type="PROSITE" id="PS50186"/>
    </source>
</evidence>
<dbReference type="InterPro" id="IPR013766">
    <property type="entry name" value="Thioredoxin_domain"/>
</dbReference>
<dbReference type="SUPFAM" id="SSF52833">
    <property type="entry name" value="Thioredoxin-like"/>
    <property type="match status" value="1"/>
</dbReference>
<dbReference type="Pfam" id="PF00255">
    <property type="entry name" value="GSHPx"/>
    <property type="match status" value="1"/>
</dbReference>
<dbReference type="AlphaFoldDB" id="L8H527"/>
<keyword evidence="3 4" id="KW-0560">Oxidoreductase</keyword>
<dbReference type="SMART" id="SM00049">
    <property type="entry name" value="DEP"/>
    <property type="match status" value="2"/>
</dbReference>
<feature type="domain" description="DEP" evidence="5">
    <location>
        <begin position="22"/>
        <end position="100"/>
    </location>
</feature>
<evidence type="ECO:0000313" key="8">
    <source>
        <dbReference type="Proteomes" id="UP000011083"/>
    </source>
</evidence>
<comment type="similarity">
    <text evidence="1 4">Belongs to the glutathione peroxidase family.</text>
</comment>
<dbReference type="GO" id="GO:0035556">
    <property type="term" value="P:intracellular signal transduction"/>
    <property type="evidence" value="ECO:0007669"/>
    <property type="project" value="InterPro"/>
</dbReference>
<dbReference type="Gene3D" id="3.40.30.10">
    <property type="entry name" value="Glutaredoxin"/>
    <property type="match status" value="1"/>
</dbReference>
<evidence type="ECO:0000256" key="2">
    <source>
        <dbReference type="ARBA" id="ARBA00022559"/>
    </source>
</evidence>
<dbReference type="RefSeq" id="XP_004341938.1">
    <property type="nucleotide sequence ID" value="XM_004341890.1"/>
</dbReference>
<dbReference type="CDD" id="cd00340">
    <property type="entry name" value="GSH_Peroxidase"/>
    <property type="match status" value="1"/>
</dbReference>
<dbReference type="InterPro" id="IPR029760">
    <property type="entry name" value="GPX_CS"/>
</dbReference>
<dbReference type="InterPro" id="IPR000889">
    <property type="entry name" value="Glutathione_peroxidase"/>
</dbReference>
<dbReference type="PANTHER" id="PTHR11592">
    <property type="entry name" value="GLUTATHIONE PEROXIDASE"/>
    <property type="match status" value="1"/>
</dbReference>
<dbReference type="InterPro" id="IPR036249">
    <property type="entry name" value="Thioredoxin-like_sf"/>
</dbReference>
<evidence type="ECO:0000256" key="4">
    <source>
        <dbReference type="RuleBase" id="RU000499"/>
    </source>
</evidence>
<dbReference type="EMBL" id="KB007930">
    <property type="protein sequence ID" value="ELR19838.1"/>
    <property type="molecule type" value="Genomic_DNA"/>
</dbReference>
<dbReference type="KEGG" id="acan:ACA1_133510"/>
<accession>L8H527</accession>